<evidence type="ECO:0000313" key="11">
    <source>
        <dbReference type="Proteomes" id="UP000663561"/>
    </source>
</evidence>
<dbReference type="SUPFAM" id="SSF56672">
    <property type="entry name" value="DNA/RNA polymerases"/>
    <property type="match status" value="1"/>
</dbReference>
<keyword evidence="4" id="KW-0808">Transferase</keyword>
<name>A0A873WDA6_9CAUD</name>
<comment type="similarity">
    <text evidence="1">Belongs to the phage and mitochondrial RNA polymerase family.</text>
</comment>
<dbReference type="InterPro" id="IPR002092">
    <property type="entry name" value="DNA-dir_Rpol_phage-type"/>
</dbReference>
<dbReference type="Gene3D" id="1.10.1320.10">
    <property type="entry name" value="DNA-directed RNA polymerase, N-terminal domain"/>
    <property type="match status" value="1"/>
</dbReference>
<comment type="catalytic activity">
    <reaction evidence="8">
        <text>RNA(n) + a ribonucleoside 5'-triphosphate = RNA(n+1) + diphosphate</text>
        <dbReference type="Rhea" id="RHEA:21248"/>
        <dbReference type="Rhea" id="RHEA-COMP:14527"/>
        <dbReference type="Rhea" id="RHEA-COMP:17342"/>
        <dbReference type="ChEBI" id="CHEBI:33019"/>
        <dbReference type="ChEBI" id="CHEBI:61557"/>
        <dbReference type="ChEBI" id="CHEBI:140395"/>
        <dbReference type="EC" id="2.7.7.6"/>
    </reaction>
</comment>
<reference evidence="10" key="1">
    <citation type="submission" date="2020-08" db="EMBL/GenBank/DDBJ databases">
        <authorList>
            <person name="Hu Y."/>
            <person name="Tong Y."/>
            <person name="Fan H."/>
            <person name="Song L."/>
            <person name="An X."/>
            <person name="Chen R."/>
            <person name="Qin H."/>
        </authorList>
    </citation>
    <scope>NUCLEOTIDE SEQUENCE</scope>
</reference>
<dbReference type="SMART" id="SM01311">
    <property type="entry name" value="RPOL_N"/>
    <property type="match status" value="1"/>
</dbReference>
<dbReference type="PANTHER" id="PTHR10102:SF0">
    <property type="entry name" value="DNA-DIRECTED RNA POLYMERASE, MITOCHONDRIAL"/>
    <property type="match status" value="1"/>
</dbReference>
<evidence type="ECO:0000256" key="4">
    <source>
        <dbReference type="ARBA" id="ARBA00022679"/>
    </source>
</evidence>
<dbReference type="Proteomes" id="UP000663561">
    <property type="component" value="Segment"/>
</dbReference>
<dbReference type="InterPro" id="IPR037159">
    <property type="entry name" value="RNA_POL_N_sf"/>
</dbReference>
<dbReference type="GO" id="GO:0006351">
    <property type="term" value="P:DNA-templated transcription"/>
    <property type="evidence" value="ECO:0007669"/>
    <property type="project" value="InterPro"/>
</dbReference>
<evidence type="ECO:0000256" key="7">
    <source>
        <dbReference type="ARBA" id="ARBA00023314"/>
    </source>
</evidence>
<dbReference type="InterPro" id="IPR046950">
    <property type="entry name" value="DNA-dir_Rpol_C_phage-type"/>
</dbReference>
<accession>A0A873WDA6</accession>
<evidence type="ECO:0000313" key="10">
    <source>
        <dbReference type="EMBL" id="QPB07294.1"/>
    </source>
</evidence>
<keyword evidence="3" id="KW-0240">DNA-directed RNA polymerase</keyword>
<evidence type="ECO:0000256" key="5">
    <source>
        <dbReference type="ARBA" id="ARBA00022695"/>
    </source>
</evidence>
<keyword evidence="11" id="KW-1185">Reference proteome</keyword>
<evidence type="ECO:0000256" key="6">
    <source>
        <dbReference type="ARBA" id="ARBA00023163"/>
    </source>
</evidence>
<proteinExistence type="inferred from homology"/>
<dbReference type="Gene3D" id="1.10.150.20">
    <property type="entry name" value="5' to 3' exonuclease, C-terminal subdomain"/>
    <property type="match status" value="1"/>
</dbReference>
<dbReference type="GO" id="GO:0019083">
    <property type="term" value="P:viral transcription"/>
    <property type="evidence" value="ECO:0007669"/>
    <property type="project" value="UniProtKB-KW"/>
</dbReference>
<sequence length="895" mass="100913">MLDTQLTLEAKMHGAGMERFVRNNERAISGGAASDTDWFRRLTRNFVKPMAEGIQAYLDYYEGRRGRPSASLVHLRCMPTEVSSYIAIKTIFDGLMNPNQTAQNLAEQIGRRIEDEVRFTKLENAAPKYIKAIKESLKRNASQKYSHGHDVLVHAEKLLSEDQARKDKYGVDLERFTGWSDNDIFNLGGKLIELFASNMLLNGVPVIRKRNIHRSLRDEVVVIEATEAMEQWIEEYKVVIGEMSPAYAPCVVRPLDWTGPRMGGWHTEKMRRGMPLVKSRDHKVLSRLTKAQMPAVYAAVNALQGVEWRVNKRILQVANEARLRGLPLAMAAREKVETPPCPVPSHFADLRGSELMEVLEPEQQEAFKKWKMEAAKAYNAEAERKAKYREDAATIDQGIQYQEFERMHFVYTCDFRGRVYAQSSLISPQGGDLQKALCQFANGMALGDTGEYWFKVHGANVWGWDKKEFDERVQLVSEADFIDRCLDIAADPLTFTEWTQADSPWQFLAWCFEYADFVSHCETSPAEKFISRVAVAMDGSCSGIQHYSAMLRDEIGGKEVNLVPSDRPQDIYGAVAKIVARWMEDIVEGKVPCESFERMLAKGERILTTGDWTAAHQAPFVLNAFESQMIAAEWLRIGVTRSLCKKPVMTLPYGSSQMTCRESMGQHLDAMQKEENEKARGQFRKPVAMHNFTDGKGSMSRQQAELFASGLTWEGIGHVVVAARAAMTFIKKVTHEVGSRNHALEWVTPTGFIVRQSIFDSTCRRVKTQMMGETFFTIREETPVIAVAKMKASAPPNFVHSMDASHLVLATEESSNNAIHSLAVVHDSFGTHAGNTAKLRSILANTFVDMYLQHDVIKDFYDAQCDAVMVDLELDLPATGTLDLEAVRTSKYLFA</sequence>
<keyword evidence="6" id="KW-0804">Transcription</keyword>
<dbReference type="GO" id="GO:0000428">
    <property type="term" value="C:DNA-directed RNA polymerase complex"/>
    <property type="evidence" value="ECO:0007669"/>
    <property type="project" value="UniProtKB-KW"/>
</dbReference>
<keyword evidence="5" id="KW-0548">Nucleotidyltransferase</keyword>
<dbReference type="InterPro" id="IPR043502">
    <property type="entry name" value="DNA/RNA_pol_sf"/>
</dbReference>
<protein>
    <recommendedName>
        <fullName evidence="2">DNA-directed RNA polymerase</fullName>
        <ecNumber evidence="2">2.7.7.6</ecNumber>
    </recommendedName>
</protein>
<evidence type="ECO:0000256" key="8">
    <source>
        <dbReference type="ARBA" id="ARBA00048552"/>
    </source>
</evidence>
<evidence type="ECO:0000256" key="3">
    <source>
        <dbReference type="ARBA" id="ARBA00022478"/>
    </source>
</evidence>
<evidence type="ECO:0000259" key="9">
    <source>
        <dbReference type="SMART" id="SM01311"/>
    </source>
</evidence>
<evidence type="ECO:0000256" key="2">
    <source>
        <dbReference type="ARBA" id="ARBA00012418"/>
    </source>
</evidence>
<dbReference type="EC" id="2.7.7.6" evidence="2"/>
<organism evidence="10 11">
    <name type="scientific">Pseudomonas phage BUCT553</name>
    <dbReference type="NCBI Taxonomy" id="2776766"/>
    <lineage>
        <taxon>Viruses</taxon>
        <taxon>Duplodnaviria</taxon>
        <taxon>Heunggongvirae</taxon>
        <taxon>Uroviricota</taxon>
        <taxon>Caudoviricetes</taxon>
        <taxon>Autographivirales</taxon>
        <taxon>Autosignataviridae</taxon>
        <taxon>Colwellvirinae</taxon>
        <taxon>Nerthusvirus</taxon>
        <taxon>Nerthusvirus BUCT553</taxon>
    </lineage>
</organism>
<dbReference type="GO" id="GO:0003677">
    <property type="term" value="F:DNA binding"/>
    <property type="evidence" value="ECO:0007669"/>
    <property type="project" value="InterPro"/>
</dbReference>
<evidence type="ECO:0000256" key="1">
    <source>
        <dbReference type="ARBA" id="ARBA00009493"/>
    </source>
</evidence>
<dbReference type="PANTHER" id="PTHR10102">
    <property type="entry name" value="DNA-DIRECTED RNA POLYMERASE, MITOCHONDRIAL"/>
    <property type="match status" value="1"/>
</dbReference>
<dbReference type="EMBL" id="MT941682">
    <property type="protein sequence ID" value="QPB07294.1"/>
    <property type="molecule type" value="Genomic_DNA"/>
</dbReference>
<keyword evidence="7" id="KW-1195">Viral transcription</keyword>
<dbReference type="Pfam" id="PF14700">
    <property type="entry name" value="RPOL_N"/>
    <property type="match status" value="1"/>
</dbReference>
<dbReference type="Gene3D" id="1.10.287.280">
    <property type="match status" value="1"/>
</dbReference>
<dbReference type="GO" id="GO:0003899">
    <property type="term" value="F:DNA-directed RNA polymerase activity"/>
    <property type="evidence" value="ECO:0007669"/>
    <property type="project" value="UniProtKB-EC"/>
</dbReference>
<dbReference type="PROSITE" id="PS00489">
    <property type="entry name" value="RNA_POL_PHAGE_2"/>
    <property type="match status" value="1"/>
</dbReference>
<feature type="domain" description="DNA-directed RNA polymerase N-terminal" evidence="9">
    <location>
        <begin position="3"/>
        <end position="305"/>
    </location>
</feature>
<dbReference type="Pfam" id="PF00940">
    <property type="entry name" value="RNA_pol"/>
    <property type="match status" value="1"/>
</dbReference>
<dbReference type="InterPro" id="IPR029262">
    <property type="entry name" value="RPOL_N"/>
</dbReference>